<evidence type="ECO:0000256" key="1">
    <source>
        <dbReference type="SAM" id="Phobius"/>
    </source>
</evidence>
<feature type="domain" description="VanZ-like" evidence="2">
    <location>
        <begin position="24"/>
        <end position="112"/>
    </location>
</feature>
<protein>
    <recommendedName>
        <fullName evidence="2">VanZ-like domain-containing protein</fullName>
    </recommendedName>
</protein>
<reference evidence="3 4" key="1">
    <citation type="submission" date="2016-12" db="EMBL/GenBank/DDBJ databases">
        <title>Draft genome sequences of strains Salinicola socius SMB35, Salinicola sp. MH3R3-1 and Chromohalobacter sp. SMB17 from the Verkhnekamsk potash mining region of Russia.</title>
        <authorList>
            <person name="Mavrodi D.V."/>
            <person name="Olsson B.E."/>
            <person name="Korsakova E.S."/>
            <person name="Pyankova A."/>
            <person name="Mavrodi O.V."/>
            <person name="Plotnikova E.G."/>
        </authorList>
    </citation>
    <scope>NUCLEOTIDE SEQUENCE [LARGE SCALE GENOMIC DNA]</scope>
    <source>
        <strain evidence="3 4">SMB35</strain>
    </source>
</reference>
<dbReference type="AlphaFoldDB" id="A0A1Q8SPU0"/>
<dbReference type="OrthoDB" id="8564037at2"/>
<dbReference type="EMBL" id="MSDO01000022">
    <property type="protein sequence ID" value="OLO03416.1"/>
    <property type="molecule type" value="Genomic_DNA"/>
</dbReference>
<dbReference type="RefSeq" id="WP_075571017.1">
    <property type="nucleotide sequence ID" value="NZ_MSDO01000022.1"/>
</dbReference>
<dbReference type="STRING" id="404433.BTW07_15205"/>
<name>A0A1Q8SPU0_9GAMM</name>
<proteinExistence type="predicted"/>
<evidence type="ECO:0000313" key="4">
    <source>
        <dbReference type="Proteomes" id="UP000186878"/>
    </source>
</evidence>
<comment type="caution">
    <text evidence="3">The sequence shown here is derived from an EMBL/GenBank/DDBJ whole genome shotgun (WGS) entry which is preliminary data.</text>
</comment>
<gene>
    <name evidence="3" type="ORF">BTW07_15205</name>
</gene>
<evidence type="ECO:0000313" key="3">
    <source>
        <dbReference type="EMBL" id="OLO03416.1"/>
    </source>
</evidence>
<dbReference type="Pfam" id="PF04892">
    <property type="entry name" value="VanZ"/>
    <property type="match status" value="1"/>
</dbReference>
<accession>A0A1Q8SPU0</accession>
<organism evidence="3 4">
    <name type="scientific">Salinicola socius</name>
    <dbReference type="NCBI Taxonomy" id="404433"/>
    <lineage>
        <taxon>Bacteria</taxon>
        <taxon>Pseudomonadati</taxon>
        <taxon>Pseudomonadota</taxon>
        <taxon>Gammaproteobacteria</taxon>
        <taxon>Oceanospirillales</taxon>
        <taxon>Halomonadaceae</taxon>
        <taxon>Salinicola</taxon>
    </lineage>
</organism>
<evidence type="ECO:0000259" key="2">
    <source>
        <dbReference type="Pfam" id="PF04892"/>
    </source>
</evidence>
<dbReference type="InterPro" id="IPR006976">
    <property type="entry name" value="VanZ-like"/>
</dbReference>
<dbReference type="NCBIfam" id="NF037970">
    <property type="entry name" value="vanZ_1"/>
    <property type="match status" value="1"/>
</dbReference>
<keyword evidence="4" id="KW-1185">Reference proteome</keyword>
<keyword evidence="1" id="KW-0472">Membrane</keyword>
<sequence length="121" mass="13407">MTTKFLTFTLMGALLALTIGTLLPGEETAAIQRWLGANNQIHPLAHFVLFILISALLTSLLRGRAAWLPLAICLIPAIGTEWLQHFSFQRHPRLADVGIDMAGASMGWLMVQLGRSHFCRR</sequence>
<feature type="transmembrane region" description="Helical" evidence="1">
    <location>
        <begin position="41"/>
        <end position="61"/>
    </location>
</feature>
<dbReference type="Proteomes" id="UP000186878">
    <property type="component" value="Unassembled WGS sequence"/>
</dbReference>
<keyword evidence="1" id="KW-0812">Transmembrane</keyword>
<keyword evidence="1" id="KW-1133">Transmembrane helix</keyword>